<sequence length="369" mass="42712">MSNLINRLAIGAYVYPGWHACPERDRNFPHGWCEWDLVLNAPSRFAEHNQPRIPLYGPYDDSLPSTSQKQVCLAREYGIDFFVHGFFWSRGKRVLGAALDNGFLGKGGGGDFPFSLMWANRMPRGVLPVRHDHGPEIDPGRLVYTDPDDFMELIQYLEERYFSRTNYFLIDNMPLFSIFDSAFFLRQLGVDLACKAIKRAKEYLVRKGYRGLHIMAINPPVTMIMEFKRAGFDSLSHYVWLPEWKGGYLQDYGELTGIRSGEWNYFAEGSNLAYYPSVSPGWDASPRGELHGNQKPFRYPWWPIVVNEHPELFSGFLRKAIHYTMRNNTTPLCFIASWNEWSEGHYLEPDARFGTAWLEAVRKEKHNAI</sequence>
<dbReference type="OrthoDB" id="9816424at2"/>
<evidence type="ECO:0000313" key="2">
    <source>
        <dbReference type="Proteomes" id="UP000221734"/>
    </source>
</evidence>
<evidence type="ECO:0008006" key="3">
    <source>
        <dbReference type="Google" id="ProtNLM"/>
    </source>
</evidence>
<protein>
    <recommendedName>
        <fullName evidence="3">Glycosyltransferase WbsX</fullName>
    </recommendedName>
</protein>
<dbReference type="InterPro" id="IPR032719">
    <property type="entry name" value="WbsX"/>
</dbReference>
<proteinExistence type="predicted"/>
<gene>
    <name evidence="1" type="ORF">KSMBR1_3490</name>
</gene>
<reference evidence="2" key="1">
    <citation type="submission" date="2017-10" db="EMBL/GenBank/DDBJ databases">
        <authorList>
            <person name="Frank J."/>
        </authorList>
    </citation>
    <scope>NUCLEOTIDE SEQUENCE [LARGE SCALE GENOMIC DNA]</scope>
</reference>
<dbReference type="Proteomes" id="UP000221734">
    <property type="component" value="Chromosome Kuenenia_stuttgartiensis_MBR1"/>
</dbReference>
<dbReference type="AlphaFoldDB" id="A0A2C9CJM2"/>
<dbReference type="Gene3D" id="3.20.20.80">
    <property type="entry name" value="Glycosidases"/>
    <property type="match status" value="1"/>
</dbReference>
<dbReference type="PANTHER" id="PTHR41244">
    <property type="entry name" value="RHAMNAN SYNTHESIS F"/>
    <property type="match status" value="1"/>
</dbReference>
<dbReference type="PANTHER" id="PTHR41244:SF1">
    <property type="entry name" value="GLYCOSYLTRANSFERASE"/>
    <property type="match status" value="1"/>
</dbReference>
<dbReference type="EMBL" id="LT934425">
    <property type="protein sequence ID" value="SOH05964.1"/>
    <property type="molecule type" value="Genomic_DNA"/>
</dbReference>
<keyword evidence="2" id="KW-1185">Reference proteome</keyword>
<accession>A0A2C9CJM2</accession>
<dbReference type="KEGG" id="kst:KSMBR1_3490"/>
<dbReference type="RefSeq" id="WP_157820705.1">
    <property type="nucleotide sequence ID" value="NZ_LT934425.1"/>
</dbReference>
<dbReference type="Pfam" id="PF14307">
    <property type="entry name" value="Glyco_tran_WbsX"/>
    <property type="match status" value="1"/>
</dbReference>
<name>A0A2C9CJM2_KUEST</name>
<organism evidence="1 2">
    <name type="scientific">Kuenenia stuttgartiensis</name>
    <dbReference type="NCBI Taxonomy" id="174633"/>
    <lineage>
        <taxon>Bacteria</taxon>
        <taxon>Pseudomonadati</taxon>
        <taxon>Planctomycetota</taxon>
        <taxon>Candidatus Brocadiia</taxon>
        <taxon>Candidatus Brocadiales</taxon>
        <taxon>Candidatus Brocadiaceae</taxon>
        <taxon>Candidatus Kuenenia</taxon>
    </lineage>
</organism>
<evidence type="ECO:0000313" key="1">
    <source>
        <dbReference type="EMBL" id="SOH05964.1"/>
    </source>
</evidence>
<dbReference type="CDD" id="cd11579">
    <property type="entry name" value="Glyco_tran_WbsX"/>
    <property type="match status" value="1"/>
</dbReference>